<dbReference type="Proteomes" id="UP000030708">
    <property type="component" value="Unassembled WGS sequence"/>
</dbReference>
<name>A0A024VW60_PLAFA</name>
<accession>A0A024VW60</accession>
<feature type="non-terminal residue" evidence="1">
    <location>
        <position position="1"/>
    </location>
</feature>
<evidence type="ECO:0000313" key="2">
    <source>
        <dbReference type="Proteomes" id="UP000030708"/>
    </source>
</evidence>
<dbReference type="AlphaFoldDB" id="A0A024VW60"/>
<reference evidence="1 2" key="2">
    <citation type="submission" date="2013-02" db="EMBL/GenBank/DDBJ databases">
        <title>The Genome Sequence of Plasmodium falciparum Tanzania (2000708).</title>
        <authorList>
            <consortium name="The Broad Institute Genome Sequencing Platform"/>
            <consortium name="The Broad Institute Genome Sequencing Center for Infectious Disease"/>
            <person name="Neafsey D."/>
            <person name="Cheeseman I."/>
            <person name="Volkman S."/>
            <person name="Adams J."/>
            <person name="Walker B."/>
            <person name="Young S.K."/>
            <person name="Zeng Q."/>
            <person name="Gargeya S."/>
            <person name="Fitzgerald M."/>
            <person name="Haas B."/>
            <person name="Abouelleil A."/>
            <person name="Alvarado L."/>
            <person name="Arachchi H.M."/>
            <person name="Berlin A.M."/>
            <person name="Chapman S.B."/>
            <person name="Dewar J."/>
            <person name="Goldberg J."/>
            <person name="Griggs A."/>
            <person name="Gujja S."/>
            <person name="Hansen M."/>
            <person name="Howarth C."/>
            <person name="Imamovic A."/>
            <person name="Larimer J."/>
            <person name="McCowan C."/>
            <person name="Murphy C."/>
            <person name="Neiman D."/>
            <person name="Pearson M."/>
            <person name="Priest M."/>
            <person name="Roberts A."/>
            <person name="Saif S."/>
            <person name="Shea T."/>
            <person name="Sisk P."/>
            <person name="Sykes S."/>
            <person name="Wortman J."/>
            <person name="Nusbaum C."/>
            <person name="Birren B."/>
        </authorList>
    </citation>
    <scope>NUCLEOTIDE SEQUENCE [LARGE SCALE GENOMIC DNA]</scope>
    <source>
        <strain evidence="2">Tanzania (2000708)</strain>
    </source>
</reference>
<proteinExistence type="predicted"/>
<dbReference type="EMBL" id="KI926990">
    <property type="protein sequence ID" value="ETW32924.1"/>
    <property type="molecule type" value="Genomic_DNA"/>
</dbReference>
<reference evidence="1 2" key="1">
    <citation type="submission" date="2013-02" db="EMBL/GenBank/DDBJ databases">
        <title>The Genome Annotation of Plasmodium falciparum Tanzania (2000708).</title>
        <authorList>
            <consortium name="The Broad Institute Genome Sequencing Platform"/>
            <consortium name="The Broad Institute Genome Sequencing Center for Infectious Disease"/>
            <person name="Neafsey D."/>
            <person name="Hoffman S."/>
            <person name="Volkman S."/>
            <person name="Rosenthal P."/>
            <person name="Walker B."/>
            <person name="Young S.K."/>
            <person name="Zeng Q."/>
            <person name="Gargeya S."/>
            <person name="Fitzgerald M."/>
            <person name="Haas B."/>
            <person name="Abouelleil A."/>
            <person name="Allen A.W."/>
            <person name="Alvarado L."/>
            <person name="Arachchi H.M."/>
            <person name="Berlin A.M."/>
            <person name="Chapman S.B."/>
            <person name="Gainer-Dewar J."/>
            <person name="Goldberg J."/>
            <person name="Griggs A."/>
            <person name="Gujja S."/>
            <person name="Hansen M."/>
            <person name="Howarth C."/>
            <person name="Imamovic A."/>
            <person name="Ireland A."/>
            <person name="Larimer J."/>
            <person name="McCowan C."/>
            <person name="Murphy C."/>
            <person name="Pearson M."/>
            <person name="Poon T.W."/>
            <person name="Priest M."/>
            <person name="Roberts A."/>
            <person name="Saif S."/>
            <person name="Shea T."/>
            <person name="Sisk P."/>
            <person name="Sykes S."/>
            <person name="Wortman J."/>
            <person name="Nusbaum C."/>
            <person name="Birren B."/>
        </authorList>
    </citation>
    <scope>NUCLEOTIDE SEQUENCE [LARGE SCALE GENOMIC DNA]</scope>
    <source>
        <strain evidence="2">Tanzania (2000708)</strain>
    </source>
</reference>
<protein>
    <submittedName>
        <fullName evidence="1">Uncharacterized protein</fullName>
    </submittedName>
</protein>
<organism evidence="1 2">
    <name type="scientific">Plasmodium falciparum Tanzania</name>
    <name type="common">2000708</name>
    <dbReference type="NCBI Taxonomy" id="1036725"/>
    <lineage>
        <taxon>Eukaryota</taxon>
        <taxon>Sar</taxon>
        <taxon>Alveolata</taxon>
        <taxon>Apicomplexa</taxon>
        <taxon>Aconoidasida</taxon>
        <taxon>Haemosporida</taxon>
        <taxon>Plasmodiidae</taxon>
        <taxon>Plasmodium</taxon>
        <taxon>Plasmodium (Laverania)</taxon>
    </lineage>
</organism>
<evidence type="ECO:0000313" key="1">
    <source>
        <dbReference type="EMBL" id="ETW32924.1"/>
    </source>
</evidence>
<sequence>AKKNALSSSNKTTKEVKNYNVHVEENNKDIIKNNIKNEQLNGIYKGSMKGDEMVGSIKKPGRANTLKKKDIQRVTQRKISKDITINVTNRISNDKSNDISTDLSRDMSTDMSTDISNGLTEDTSNVLSSLLSLNLLSPGGDKNIPFTDINYQEHLQIKKQQITEILLENRLENSKEHDFTPPSRKRGTCINKQINNINKNIVSKYKRKIKLYSSKNEKQNETNISNNIIDIENAYIPPDKINLNVKSEKEYDTLKKIIRPKKKEKIVPIRINCRQSVRIKNKQKGYN</sequence>
<gene>
    <name evidence="1" type="ORF">PFTANZ_06357</name>
</gene>